<dbReference type="PROSITE" id="PS00455">
    <property type="entry name" value="AMP_BINDING"/>
    <property type="match status" value="1"/>
</dbReference>
<dbReference type="InterPro" id="IPR045851">
    <property type="entry name" value="AMP-bd_C_sf"/>
</dbReference>
<proteinExistence type="inferred from homology"/>
<dbReference type="NCBIfam" id="NF006134">
    <property type="entry name" value="PRK08279.1"/>
    <property type="match status" value="1"/>
</dbReference>
<keyword evidence="3" id="KW-0547">Nucleotide-binding</keyword>
<dbReference type="GO" id="GO:0005324">
    <property type="term" value="F:long-chain fatty acid transmembrane transporter activity"/>
    <property type="evidence" value="ECO:0007669"/>
    <property type="project" value="TreeGrafter"/>
</dbReference>
<dbReference type="EMBL" id="NTGA01000021">
    <property type="protein sequence ID" value="PAY22640.1"/>
    <property type="molecule type" value="Genomic_DNA"/>
</dbReference>
<dbReference type="Gene3D" id="3.30.300.30">
    <property type="match status" value="1"/>
</dbReference>
<comment type="caution">
    <text evidence="7">The sequence shown here is derived from an EMBL/GenBank/DDBJ whole genome shotgun (WGS) entry which is preliminary data.</text>
</comment>
<dbReference type="GO" id="GO:0005886">
    <property type="term" value="C:plasma membrane"/>
    <property type="evidence" value="ECO:0007669"/>
    <property type="project" value="TreeGrafter"/>
</dbReference>
<dbReference type="AlphaFoldDB" id="A0A2A2WN73"/>
<evidence type="ECO:0000256" key="3">
    <source>
        <dbReference type="ARBA" id="ARBA00022741"/>
    </source>
</evidence>
<gene>
    <name evidence="7" type="ORF">CEY15_12165</name>
</gene>
<dbReference type="SUPFAM" id="SSF56801">
    <property type="entry name" value="Acetyl-CoA synthetase-like"/>
    <property type="match status" value="1"/>
</dbReference>
<keyword evidence="2" id="KW-0436">Ligase</keyword>
<dbReference type="FunFam" id="3.30.300.30:FF:000020">
    <property type="entry name" value="Long-chain fatty acid transporter"/>
    <property type="match status" value="1"/>
</dbReference>
<sequence>MTTTSTETTRRASQGAKTLTPLDLAGGLPSLISDLPTVLRGLRVVRTSRGTDKLSIGRRFQELAASQPDAPFMRFLGSEVSYGEANRRANRVAEVLRARGVRRGDTVGICMVNRPEVMLAILGAVKAGASVGLLNHHQRGEVLEHSQKIIDSKVVLIGAECAEAAESIPREKWLGELIAVGSEVDLPFRDFTAGHRPDELSDLIWLEDELEKLDADAGATNPPEADETLGNETAYYVFTSGTTGLPKASTMSHYRWNRALAGFGLSGVRLKKDDVLLCPLPMYHNNALTVGLGCVLAAGACLAIEEHFSASKFWDQARAARATAAIYIGEICRYLLNQEPGPGDRDHSIRVMTGNGLRPEIWDEFQERFGVDRICEFYAASECNIAFVNAFNVAKTTGYCPMDFAIVDYDPDTGEPRRGADGRLTRVGKGGTGLLISGISDSQPFDGYTDKEATEKKIIRDAFSDGDAWFVSGDLMMDQGLKHASFVDRLGDTFRWKGENVATTEVEAAVSARHEVDQAVVYGVAVPGADGKAGMAAVRLHNKSDFDGAALAEHLRSSLPSYAVPLFIRLSKELEVTSTYKSRKTELREQAFDTSRFDDPLYVLSSDKGYIPFYDGAENDVVAGKA</sequence>
<dbReference type="OrthoDB" id="9803968at2"/>
<evidence type="ECO:0000259" key="6">
    <source>
        <dbReference type="Pfam" id="PF13193"/>
    </source>
</evidence>
<dbReference type="PANTHER" id="PTHR43107:SF15">
    <property type="entry name" value="FATTY ACID TRANSPORT PROTEIN 3, ISOFORM A"/>
    <property type="match status" value="1"/>
</dbReference>
<comment type="similarity">
    <text evidence="1">Belongs to the ATP-dependent AMP-binding enzyme family.</text>
</comment>
<protein>
    <submittedName>
        <fullName evidence="7">Long-chain-acyl-CoA synthetase</fullName>
    </submittedName>
</protein>
<dbReference type="GO" id="GO:0004467">
    <property type="term" value="F:long-chain fatty acid-CoA ligase activity"/>
    <property type="evidence" value="ECO:0007669"/>
    <property type="project" value="TreeGrafter"/>
</dbReference>
<feature type="domain" description="AMP-dependent synthetase/ligase" evidence="5">
    <location>
        <begin position="60"/>
        <end position="424"/>
    </location>
</feature>
<dbReference type="PANTHER" id="PTHR43107">
    <property type="entry name" value="LONG-CHAIN FATTY ACID TRANSPORT PROTEIN"/>
    <property type="match status" value="1"/>
</dbReference>
<evidence type="ECO:0000259" key="5">
    <source>
        <dbReference type="Pfam" id="PF00501"/>
    </source>
</evidence>
<feature type="domain" description="AMP-binding enzyme C-terminal" evidence="6">
    <location>
        <begin position="505"/>
        <end position="580"/>
    </location>
</feature>
<dbReference type="Pfam" id="PF00501">
    <property type="entry name" value="AMP-binding"/>
    <property type="match status" value="1"/>
</dbReference>
<dbReference type="Pfam" id="PF13193">
    <property type="entry name" value="AMP-binding_C"/>
    <property type="match status" value="1"/>
</dbReference>
<reference evidence="8" key="1">
    <citation type="submission" date="2017-09" db="EMBL/GenBank/DDBJ databases">
        <authorList>
            <person name="Zhang Y."/>
            <person name="Huang X."/>
            <person name="Liu J."/>
            <person name="Lu L."/>
            <person name="Peng K."/>
        </authorList>
    </citation>
    <scope>NUCLEOTIDE SEQUENCE [LARGE SCALE GENOMIC DNA]</scope>
    <source>
        <strain evidence="8">S-XJ-1</strain>
    </source>
</reference>
<dbReference type="Gene3D" id="3.40.50.12780">
    <property type="entry name" value="N-terminal domain of ligase-like"/>
    <property type="match status" value="1"/>
</dbReference>
<evidence type="ECO:0000313" key="8">
    <source>
        <dbReference type="Proteomes" id="UP000218810"/>
    </source>
</evidence>
<evidence type="ECO:0000313" key="7">
    <source>
        <dbReference type="EMBL" id="PAY22640.1"/>
    </source>
</evidence>
<keyword evidence="8" id="KW-1185">Reference proteome</keyword>
<dbReference type="InterPro" id="IPR042099">
    <property type="entry name" value="ANL_N_sf"/>
</dbReference>
<name>A0A2A2WN73_9ACTN</name>
<dbReference type="GO" id="GO:0005524">
    <property type="term" value="F:ATP binding"/>
    <property type="evidence" value="ECO:0007669"/>
    <property type="project" value="UniProtKB-KW"/>
</dbReference>
<accession>A0A2A2WN73</accession>
<dbReference type="RefSeq" id="WP_095718665.1">
    <property type="nucleotide sequence ID" value="NZ_NTGA01000021.1"/>
</dbReference>
<evidence type="ECO:0000256" key="2">
    <source>
        <dbReference type="ARBA" id="ARBA00022598"/>
    </source>
</evidence>
<dbReference type="GO" id="GO:0044539">
    <property type="term" value="P:long-chain fatty acid import into cell"/>
    <property type="evidence" value="ECO:0007669"/>
    <property type="project" value="TreeGrafter"/>
</dbReference>
<dbReference type="InterPro" id="IPR025110">
    <property type="entry name" value="AMP-bd_C"/>
</dbReference>
<dbReference type="Proteomes" id="UP000218810">
    <property type="component" value="Unassembled WGS sequence"/>
</dbReference>
<dbReference type="InterPro" id="IPR020845">
    <property type="entry name" value="AMP-binding_CS"/>
</dbReference>
<evidence type="ECO:0000256" key="1">
    <source>
        <dbReference type="ARBA" id="ARBA00006432"/>
    </source>
</evidence>
<evidence type="ECO:0000256" key="4">
    <source>
        <dbReference type="ARBA" id="ARBA00022840"/>
    </source>
</evidence>
<dbReference type="InterPro" id="IPR000873">
    <property type="entry name" value="AMP-dep_synth/lig_dom"/>
</dbReference>
<keyword evidence="4" id="KW-0067">ATP-binding</keyword>
<organism evidence="7 8">
    <name type="scientific">Dietzia natronolimnaea</name>
    <dbReference type="NCBI Taxonomy" id="161920"/>
    <lineage>
        <taxon>Bacteria</taxon>
        <taxon>Bacillati</taxon>
        <taxon>Actinomycetota</taxon>
        <taxon>Actinomycetes</taxon>
        <taxon>Mycobacteriales</taxon>
        <taxon>Dietziaceae</taxon>
        <taxon>Dietzia</taxon>
    </lineage>
</organism>